<comment type="caution">
    <text evidence="8">The sequence shown here is derived from an EMBL/GenBank/DDBJ whole genome shotgun (WGS) entry which is preliminary data.</text>
</comment>
<dbReference type="PANTHER" id="PTHR43322:SF4">
    <property type="entry name" value="1-DEOXY-D-XYLULOSE-5-PHOSPHATE SYNTHASE 2, CHLOROPLASTIC-RELATED"/>
    <property type="match status" value="1"/>
</dbReference>
<dbReference type="Pfam" id="PF02779">
    <property type="entry name" value="Transket_pyr"/>
    <property type="match status" value="1"/>
</dbReference>
<keyword evidence="5" id="KW-0460">Magnesium</keyword>
<dbReference type="SUPFAM" id="SSF52518">
    <property type="entry name" value="Thiamin diphosphate-binding fold (THDP-binding)"/>
    <property type="match status" value="1"/>
</dbReference>
<proteinExistence type="predicted"/>
<comment type="cofactor">
    <cofactor evidence="1">
        <name>Mg(2+)</name>
        <dbReference type="ChEBI" id="CHEBI:18420"/>
    </cofactor>
</comment>
<dbReference type="Proteomes" id="UP001151760">
    <property type="component" value="Unassembled WGS sequence"/>
</dbReference>
<feature type="domain" description="Transketolase-like pyrimidine-binding" evidence="7">
    <location>
        <begin position="2"/>
        <end position="55"/>
    </location>
</feature>
<protein>
    <submittedName>
        <fullName evidence="8">Probable 1-deoxy-D-xylulose-5-phosphate synthase 2, chloroplastic</fullName>
    </submittedName>
</protein>
<name>A0ABQ5J765_9ASTR</name>
<evidence type="ECO:0000256" key="6">
    <source>
        <dbReference type="ARBA" id="ARBA00023052"/>
    </source>
</evidence>
<dbReference type="InterPro" id="IPR029061">
    <property type="entry name" value="THDP-binding"/>
</dbReference>
<dbReference type="EMBL" id="BQNB010021570">
    <property type="protein sequence ID" value="GJU07760.1"/>
    <property type="molecule type" value="Genomic_DNA"/>
</dbReference>
<sequence>MDRDGFVGAEGPTHCGAFDITYMACLPNMVVMAPSNEVELINMVATTAAIDERPSCSNGFGCNLFPPNIKEFPSRSDKDPAFRMPSPWDLREKVQNLLASVSSSLYRAFNSVLSNHSLLKHMNA</sequence>
<dbReference type="InterPro" id="IPR005475">
    <property type="entry name" value="Transketolase-like_Pyr-bd"/>
</dbReference>
<reference evidence="8" key="1">
    <citation type="journal article" date="2022" name="Int. J. Mol. Sci.">
        <title>Draft Genome of Tanacetum Coccineum: Genomic Comparison of Closely Related Tanacetum-Family Plants.</title>
        <authorList>
            <person name="Yamashiro T."/>
            <person name="Shiraishi A."/>
            <person name="Nakayama K."/>
            <person name="Satake H."/>
        </authorList>
    </citation>
    <scope>NUCLEOTIDE SEQUENCE</scope>
</reference>
<evidence type="ECO:0000256" key="1">
    <source>
        <dbReference type="ARBA" id="ARBA00001946"/>
    </source>
</evidence>
<accession>A0ABQ5J765</accession>
<evidence type="ECO:0000256" key="2">
    <source>
        <dbReference type="ARBA" id="ARBA00001964"/>
    </source>
</evidence>
<keyword evidence="9" id="KW-1185">Reference proteome</keyword>
<evidence type="ECO:0000256" key="3">
    <source>
        <dbReference type="ARBA" id="ARBA00011738"/>
    </source>
</evidence>
<dbReference type="Gene3D" id="3.40.50.970">
    <property type="match status" value="1"/>
</dbReference>
<comment type="subunit">
    <text evidence="3">Homodimer.</text>
</comment>
<dbReference type="PANTHER" id="PTHR43322">
    <property type="entry name" value="1-D-DEOXYXYLULOSE 5-PHOSPHATE SYNTHASE-RELATED"/>
    <property type="match status" value="1"/>
</dbReference>
<evidence type="ECO:0000256" key="4">
    <source>
        <dbReference type="ARBA" id="ARBA00022679"/>
    </source>
</evidence>
<evidence type="ECO:0000313" key="9">
    <source>
        <dbReference type="Proteomes" id="UP001151760"/>
    </source>
</evidence>
<dbReference type="InterPro" id="IPR005477">
    <property type="entry name" value="Dxylulose-5-P_synthase"/>
</dbReference>
<comment type="cofactor">
    <cofactor evidence="2">
        <name>thiamine diphosphate</name>
        <dbReference type="ChEBI" id="CHEBI:58937"/>
    </cofactor>
</comment>
<keyword evidence="4" id="KW-0808">Transferase</keyword>
<evidence type="ECO:0000256" key="5">
    <source>
        <dbReference type="ARBA" id="ARBA00022842"/>
    </source>
</evidence>
<evidence type="ECO:0000313" key="8">
    <source>
        <dbReference type="EMBL" id="GJU07760.1"/>
    </source>
</evidence>
<evidence type="ECO:0000259" key="7">
    <source>
        <dbReference type="Pfam" id="PF02779"/>
    </source>
</evidence>
<gene>
    <name evidence="8" type="ORF">Tco_1124190</name>
</gene>
<reference evidence="8" key="2">
    <citation type="submission" date="2022-01" db="EMBL/GenBank/DDBJ databases">
        <authorList>
            <person name="Yamashiro T."/>
            <person name="Shiraishi A."/>
            <person name="Satake H."/>
            <person name="Nakayama K."/>
        </authorList>
    </citation>
    <scope>NUCLEOTIDE SEQUENCE</scope>
</reference>
<organism evidence="8 9">
    <name type="scientific">Tanacetum coccineum</name>
    <dbReference type="NCBI Taxonomy" id="301880"/>
    <lineage>
        <taxon>Eukaryota</taxon>
        <taxon>Viridiplantae</taxon>
        <taxon>Streptophyta</taxon>
        <taxon>Embryophyta</taxon>
        <taxon>Tracheophyta</taxon>
        <taxon>Spermatophyta</taxon>
        <taxon>Magnoliopsida</taxon>
        <taxon>eudicotyledons</taxon>
        <taxon>Gunneridae</taxon>
        <taxon>Pentapetalae</taxon>
        <taxon>asterids</taxon>
        <taxon>campanulids</taxon>
        <taxon>Asterales</taxon>
        <taxon>Asteraceae</taxon>
        <taxon>Asteroideae</taxon>
        <taxon>Anthemideae</taxon>
        <taxon>Anthemidinae</taxon>
        <taxon>Tanacetum</taxon>
    </lineage>
</organism>
<keyword evidence="6" id="KW-0786">Thiamine pyrophosphate</keyword>